<keyword evidence="1" id="KW-0472">Membrane</keyword>
<evidence type="ECO:0000256" key="1">
    <source>
        <dbReference type="SAM" id="Phobius"/>
    </source>
</evidence>
<protein>
    <submittedName>
        <fullName evidence="2">Uncharacterized protein</fullName>
    </submittedName>
</protein>
<proteinExistence type="predicted"/>
<keyword evidence="1" id="KW-1133">Transmembrane helix</keyword>
<sequence length="68" mass="7614">MVYFIFQIFHIATNLLTLGAIKKPASLKLGSKIILANKDHQAPSFLANNTIALIIFFVVVVGKSWLWQ</sequence>
<geneLocation type="plasmid" evidence="2 3">
    <name>lp28-4</name>
</geneLocation>
<name>A0AAC9KZE1_9SPIR</name>
<organism evidence="2 3">
    <name type="scientific">Borreliella mayonii</name>
    <dbReference type="NCBI Taxonomy" id="1674146"/>
    <lineage>
        <taxon>Bacteria</taxon>
        <taxon>Pseudomonadati</taxon>
        <taxon>Spirochaetota</taxon>
        <taxon>Spirochaetia</taxon>
        <taxon>Spirochaetales</taxon>
        <taxon>Borreliaceae</taxon>
        <taxon>Borreliella</taxon>
    </lineage>
</organism>
<evidence type="ECO:0000313" key="2">
    <source>
        <dbReference type="EMBL" id="APT00416.1"/>
    </source>
</evidence>
<keyword evidence="1" id="KW-0812">Transmembrane</keyword>
<dbReference type="KEGG" id="bmay:A7X70_05720"/>
<keyword evidence="3" id="KW-1185">Reference proteome</keyword>
<dbReference type="EMBL" id="CP015792">
    <property type="protein sequence ID" value="APT00416.1"/>
    <property type="molecule type" value="Genomic_DNA"/>
</dbReference>
<accession>A0AAC9KZE1</accession>
<gene>
    <name evidence="2" type="ORF">Bmayo_04910</name>
</gene>
<dbReference type="AlphaFoldDB" id="A0AAC9KZE1"/>
<dbReference type="Proteomes" id="UP000185516">
    <property type="component" value="Plasmid lp28-4"/>
</dbReference>
<reference evidence="2 3" key="1">
    <citation type="journal article" date="2016" name="PLoS ONE">
        <title>Whole Genome Sequence and Comparative Genomics of the Novel Lyme Borreliosis Causing Pathogen, Borrelia mayonii.</title>
        <authorList>
            <person name="Kingry L.C."/>
            <person name="Batra D."/>
            <person name="Replogle A."/>
            <person name="Rowe L.A."/>
            <person name="Pritt B.S."/>
            <person name="Petersen J.M."/>
        </authorList>
    </citation>
    <scope>NUCLEOTIDE SEQUENCE [LARGE SCALE GENOMIC DNA]</scope>
    <source>
        <strain evidence="2 3">MN14-1420</strain>
    </source>
</reference>
<feature type="transmembrane region" description="Helical" evidence="1">
    <location>
        <begin position="45"/>
        <end position="66"/>
    </location>
</feature>
<keyword evidence="2" id="KW-0614">Plasmid</keyword>
<evidence type="ECO:0000313" key="3">
    <source>
        <dbReference type="Proteomes" id="UP000185516"/>
    </source>
</evidence>